<evidence type="ECO:0000313" key="7">
    <source>
        <dbReference type="EMBL" id="PIL24468.1"/>
    </source>
</evidence>
<dbReference type="SMART" id="SM00184">
    <property type="entry name" value="RING"/>
    <property type="match status" value="1"/>
</dbReference>
<dbReference type="Gene3D" id="3.30.40.10">
    <property type="entry name" value="Zinc/RING finger domain, C3HC4 (zinc finger)"/>
    <property type="match status" value="1"/>
</dbReference>
<dbReference type="GO" id="GO:0008270">
    <property type="term" value="F:zinc ion binding"/>
    <property type="evidence" value="ECO:0007669"/>
    <property type="project" value="UniProtKB-KW"/>
</dbReference>
<gene>
    <name evidence="7" type="ORF">GSI_14222</name>
</gene>
<dbReference type="AlphaFoldDB" id="A0A2G8RSZ6"/>
<dbReference type="InterPro" id="IPR049627">
    <property type="entry name" value="SLX8"/>
</dbReference>
<keyword evidence="8" id="KW-1185">Reference proteome</keyword>
<feature type="region of interest" description="Disordered" evidence="5">
    <location>
        <begin position="1"/>
        <end position="71"/>
    </location>
</feature>
<reference evidence="7 8" key="1">
    <citation type="journal article" date="2015" name="Sci. Rep.">
        <title>Chromosome-level genome map provides insights into diverse defense mechanisms in the medicinal fungus Ganoderma sinense.</title>
        <authorList>
            <person name="Zhu Y."/>
            <person name="Xu J."/>
            <person name="Sun C."/>
            <person name="Zhou S."/>
            <person name="Xu H."/>
            <person name="Nelson D.R."/>
            <person name="Qian J."/>
            <person name="Song J."/>
            <person name="Luo H."/>
            <person name="Xiang L."/>
            <person name="Li Y."/>
            <person name="Xu Z."/>
            <person name="Ji A."/>
            <person name="Wang L."/>
            <person name="Lu S."/>
            <person name="Hayward A."/>
            <person name="Sun W."/>
            <person name="Li X."/>
            <person name="Schwartz D.C."/>
            <person name="Wang Y."/>
            <person name="Chen S."/>
        </authorList>
    </citation>
    <scope>NUCLEOTIDE SEQUENCE [LARGE SCALE GENOMIC DNA]</scope>
    <source>
        <strain evidence="7 8">ZZ0214-1</strain>
    </source>
</reference>
<keyword evidence="3" id="KW-0862">Zinc</keyword>
<evidence type="ECO:0000256" key="4">
    <source>
        <dbReference type="PROSITE-ProRule" id="PRU00175"/>
    </source>
</evidence>
<dbReference type="PROSITE" id="PS50089">
    <property type="entry name" value="ZF_RING_2"/>
    <property type="match status" value="1"/>
</dbReference>
<dbReference type="GO" id="GO:0033768">
    <property type="term" value="C:SUMO-targeted ubiquitin ligase complex"/>
    <property type="evidence" value="ECO:0007669"/>
    <property type="project" value="TreeGrafter"/>
</dbReference>
<sequence length="208" mass="21565">MASSTQSTSAPRSTSDGFSSASPGGSDGVSRYDTARASGPSEVSSVAPSSPPLSPAEVARSHDESDSTSMSDGISIVWDTLETLLPPENECSDTRVLRDSAAPPRPGKGKGKALSSNGAATPTTTTTGTTTLEGEGSQRPSHRTAAKPLPLSFHCRSCLADPCVKPVATLCGHIFCHRCIVRELKTKMGCPVCQRPFFVRLDVGVTGS</sequence>
<protein>
    <recommendedName>
        <fullName evidence="6">RING-type domain-containing protein</fullName>
    </recommendedName>
</protein>
<keyword evidence="1" id="KW-0479">Metal-binding</keyword>
<dbReference type="InterPro" id="IPR013083">
    <property type="entry name" value="Znf_RING/FYVE/PHD"/>
</dbReference>
<dbReference type="OrthoDB" id="6333297at2759"/>
<organism evidence="7 8">
    <name type="scientific">Ganoderma sinense ZZ0214-1</name>
    <dbReference type="NCBI Taxonomy" id="1077348"/>
    <lineage>
        <taxon>Eukaryota</taxon>
        <taxon>Fungi</taxon>
        <taxon>Dikarya</taxon>
        <taxon>Basidiomycota</taxon>
        <taxon>Agaricomycotina</taxon>
        <taxon>Agaricomycetes</taxon>
        <taxon>Polyporales</taxon>
        <taxon>Polyporaceae</taxon>
        <taxon>Ganoderma</taxon>
    </lineage>
</organism>
<proteinExistence type="predicted"/>
<comment type="caution">
    <text evidence="7">The sequence shown here is derived from an EMBL/GenBank/DDBJ whole genome shotgun (WGS) entry which is preliminary data.</text>
</comment>
<feature type="compositionally biased region" description="Polar residues" evidence="5">
    <location>
        <begin position="1"/>
        <end position="23"/>
    </location>
</feature>
<feature type="region of interest" description="Disordered" evidence="5">
    <location>
        <begin position="89"/>
        <end position="145"/>
    </location>
</feature>
<evidence type="ECO:0000259" key="6">
    <source>
        <dbReference type="PROSITE" id="PS50089"/>
    </source>
</evidence>
<dbReference type="EMBL" id="AYKW01000067">
    <property type="protein sequence ID" value="PIL24468.1"/>
    <property type="molecule type" value="Genomic_DNA"/>
</dbReference>
<dbReference type="PANTHER" id="PTHR47094:SF1">
    <property type="entry name" value="RING-TYPE E3 UBIQUITIN TRANSFERASE"/>
    <property type="match status" value="1"/>
</dbReference>
<evidence type="ECO:0000256" key="2">
    <source>
        <dbReference type="ARBA" id="ARBA00022771"/>
    </source>
</evidence>
<accession>A0A2G8RSZ6</accession>
<feature type="compositionally biased region" description="Low complexity" evidence="5">
    <location>
        <begin position="121"/>
        <end position="131"/>
    </location>
</feature>
<dbReference type="SUPFAM" id="SSF57850">
    <property type="entry name" value="RING/U-box"/>
    <property type="match status" value="1"/>
</dbReference>
<feature type="domain" description="RING-type" evidence="6">
    <location>
        <begin position="155"/>
        <end position="194"/>
    </location>
</feature>
<dbReference type="STRING" id="1077348.A0A2G8RSZ6"/>
<evidence type="ECO:0000313" key="8">
    <source>
        <dbReference type="Proteomes" id="UP000230002"/>
    </source>
</evidence>
<evidence type="ECO:0000256" key="3">
    <source>
        <dbReference type="ARBA" id="ARBA00022833"/>
    </source>
</evidence>
<dbReference type="PANTHER" id="PTHR47094">
    <property type="entry name" value="ELFLESS, ISOFORM B"/>
    <property type="match status" value="1"/>
</dbReference>
<dbReference type="PROSITE" id="PS00518">
    <property type="entry name" value="ZF_RING_1"/>
    <property type="match status" value="1"/>
</dbReference>
<dbReference type="Proteomes" id="UP000230002">
    <property type="component" value="Unassembled WGS sequence"/>
</dbReference>
<evidence type="ECO:0000256" key="1">
    <source>
        <dbReference type="ARBA" id="ARBA00022723"/>
    </source>
</evidence>
<name>A0A2G8RSZ6_9APHY</name>
<dbReference type="InterPro" id="IPR017907">
    <property type="entry name" value="Znf_RING_CS"/>
</dbReference>
<keyword evidence="2 4" id="KW-0863">Zinc-finger</keyword>
<dbReference type="InterPro" id="IPR001841">
    <property type="entry name" value="Znf_RING"/>
</dbReference>
<evidence type="ECO:0000256" key="5">
    <source>
        <dbReference type="SAM" id="MobiDB-lite"/>
    </source>
</evidence>
<dbReference type="GO" id="GO:0140082">
    <property type="term" value="F:SUMO-ubiquitin ligase activity"/>
    <property type="evidence" value="ECO:0007669"/>
    <property type="project" value="TreeGrafter"/>
</dbReference>
<dbReference type="GO" id="GO:0061630">
    <property type="term" value="F:ubiquitin protein ligase activity"/>
    <property type="evidence" value="ECO:0007669"/>
    <property type="project" value="InterPro"/>
</dbReference>
<dbReference type="GO" id="GO:0006511">
    <property type="term" value="P:ubiquitin-dependent protein catabolic process"/>
    <property type="evidence" value="ECO:0007669"/>
    <property type="project" value="TreeGrafter"/>
</dbReference>
<feature type="compositionally biased region" description="Low complexity" evidence="5">
    <location>
        <begin position="37"/>
        <end position="48"/>
    </location>
</feature>
<dbReference type="GO" id="GO:0032183">
    <property type="term" value="F:SUMO binding"/>
    <property type="evidence" value="ECO:0007669"/>
    <property type="project" value="TreeGrafter"/>
</dbReference>